<keyword evidence="5 8" id="KW-0812">Transmembrane</keyword>
<keyword evidence="7 8" id="KW-0472">Membrane</keyword>
<dbReference type="PANTHER" id="PTHR43357">
    <property type="entry name" value="INNER MEMBRANE ABC TRANSPORTER PERMEASE PROTEIN YDCV"/>
    <property type="match status" value="1"/>
</dbReference>
<evidence type="ECO:0000256" key="7">
    <source>
        <dbReference type="ARBA" id="ARBA00023136"/>
    </source>
</evidence>
<dbReference type="CDD" id="cd06261">
    <property type="entry name" value="TM_PBP2"/>
    <property type="match status" value="1"/>
</dbReference>
<evidence type="ECO:0000313" key="10">
    <source>
        <dbReference type="EMBL" id="TYS63456.1"/>
    </source>
</evidence>
<dbReference type="RefSeq" id="WP_148989872.1">
    <property type="nucleotide sequence ID" value="NZ_VTEV01000010.1"/>
</dbReference>
<dbReference type="PANTHER" id="PTHR43357:SF4">
    <property type="entry name" value="INNER MEMBRANE ABC TRANSPORTER PERMEASE PROTEIN YDCV"/>
    <property type="match status" value="1"/>
</dbReference>
<protein>
    <submittedName>
        <fullName evidence="10">ABC transporter permease subunit</fullName>
    </submittedName>
</protein>
<feature type="transmembrane region" description="Helical" evidence="8">
    <location>
        <begin position="191"/>
        <end position="224"/>
    </location>
</feature>
<dbReference type="STRING" id="79883.GCA_001636495_00331"/>
<comment type="subcellular location">
    <subcellularLocation>
        <location evidence="1">Cell inner membrane</location>
        <topology evidence="1">Multi-pass membrane protein</topology>
    </subcellularLocation>
    <subcellularLocation>
        <location evidence="8">Cell membrane</location>
        <topology evidence="8">Multi-pass membrane protein</topology>
    </subcellularLocation>
</comment>
<dbReference type="PROSITE" id="PS50928">
    <property type="entry name" value="ABC_TM1"/>
    <property type="match status" value="1"/>
</dbReference>
<comment type="similarity">
    <text evidence="8">Belongs to the binding-protein-dependent transport system permease family.</text>
</comment>
<feature type="transmembrane region" description="Helical" evidence="8">
    <location>
        <begin position="7"/>
        <end position="27"/>
    </location>
</feature>
<evidence type="ECO:0000256" key="1">
    <source>
        <dbReference type="ARBA" id="ARBA00004429"/>
    </source>
</evidence>
<organism evidence="10 11">
    <name type="scientific">Sutcliffiella horikoshii</name>
    <dbReference type="NCBI Taxonomy" id="79883"/>
    <lineage>
        <taxon>Bacteria</taxon>
        <taxon>Bacillati</taxon>
        <taxon>Bacillota</taxon>
        <taxon>Bacilli</taxon>
        <taxon>Bacillales</taxon>
        <taxon>Bacillaceae</taxon>
        <taxon>Sutcliffiella</taxon>
    </lineage>
</organism>
<dbReference type="Pfam" id="PF00528">
    <property type="entry name" value="BPD_transp_1"/>
    <property type="match status" value="1"/>
</dbReference>
<feature type="transmembrane region" description="Helical" evidence="8">
    <location>
        <begin position="129"/>
        <end position="149"/>
    </location>
</feature>
<evidence type="ECO:0000256" key="5">
    <source>
        <dbReference type="ARBA" id="ARBA00022692"/>
    </source>
</evidence>
<feature type="transmembrane region" description="Helical" evidence="8">
    <location>
        <begin position="58"/>
        <end position="84"/>
    </location>
</feature>
<reference evidence="10 11" key="1">
    <citation type="submission" date="2019-08" db="EMBL/GenBank/DDBJ databases">
        <title>Bacillus genomes from the desert of Cuatro Cienegas, Coahuila.</title>
        <authorList>
            <person name="Olmedo-Alvarez G."/>
        </authorList>
    </citation>
    <scope>NUCLEOTIDE SEQUENCE [LARGE SCALE GENOMIC DNA]</scope>
    <source>
        <strain evidence="10 11">CH28_1T</strain>
    </source>
</reference>
<evidence type="ECO:0000313" key="11">
    <source>
        <dbReference type="Proteomes" id="UP000322524"/>
    </source>
</evidence>
<keyword evidence="3" id="KW-1003">Cell membrane</keyword>
<sequence length="267" mass="29778">MSRNRNWSLWYIIFAFVLFLPVLLLLVKSVSYGWRWGEIIPTSFSGRGFTVLLNDARFYSAIGMTLLIGMVVILLNLAIAVPAARALAFHSFRGKALVEVVLLLPILIPSLAVAMGIHITMIRLGLADQWLGVVFVHLIPTVPYSIKILRSGFERLGQKWEEQASSLGGTKGAILYRIYLPQLLPSFRSMVFLIFVISLSQYALTSIIGGGNVLTLAMLYFPFLSSVDEAVIASFSIVFALLPICVMIGFELVFRLVIPYQKRVFLD</sequence>
<keyword evidence="2 8" id="KW-0813">Transport</keyword>
<evidence type="ECO:0000256" key="2">
    <source>
        <dbReference type="ARBA" id="ARBA00022448"/>
    </source>
</evidence>
<dbReference type="EMBL" id="VTEV01000010">
    <property type="protein sequence ID" value="TYS63456.1"/>
    <property type="molecule type" value="Genomic_DNA"/>
</dbReference>
<dbReference type="Proteomes" id="UP000322524">
    <property type="component" value="Unassembled WGS sequence"/>
</dbReference>
<dbReference type="GO" id="GO:0005886">
    <property type="term" value="C:plasma membrane"/>
    <property type="evidence" value="ECO:0007669"/>
    <property type="project" value="UniProtKB-SubCell"/>
</dbReference>
<proteinExistence type="inferred from homology"/>
<accession>A0A5D4SNT4</accession>
<dbReference type="OrthoDB" id="9782004at2"/>
<evidence type="ECO:0000259" key="9">
    <source>
        <dbReference type="PROSITE" id="PS50928"/>
    </source>
</evidence>
<feature type="transmembrane region" description="Helical" evidence="8">
    <location>
        <begin position="96"/>
        <end position="117"/>
    </location>
</feature>
<dbReference type="InterPro" id="IPR035906">
    <property type="entry name" value="MetI-like_sf"/>
</dbReference>
<dbReference type="InterPro" id="IPR000515">
    <property type="entry name" value="MetI-like"/>
</dbReference>
<feature type="domain" description="ABC transmembrane type-1" evidence="9">
    <location>
        <begin position="62"/>
        <end position="250"/>
    </location>
</feature>
<dbReference type="Gene3D" id="1.10.3720.10">
    <property type="entry name" value="MetI-like"/>
    <property type="match status" value="1"/>
</dbReference>
<dbReference type="GO" id="GO:0055085">
    <property type="term" value="P:transmembrane transport"/>
    <property type="evidence" value="ECO:0007669"/>
    <property type="project" value="InterPro"/>
</dbReference>
<keyword evidence="6 8" id="KW-1133">Transmembrane helix</keyword>
<evidence type="ECO:0000256" key="8">
    <source>
        <dbReference type="RuleBase" id="RU363032"/>
    </source>
</evidence>
<gene>
    <name evidence="10" type="ORF">FZC76_19740</name>
</gene>
<dbReference type="SUPFAM" id="SSF161098">
    <property type="entry name" value="MetI-like"/>
    <property type="match status" value="1"/>
</dbReference>
<feature type="transmembrane region" description="Helical" evidence="8">
    <location>
        <begin position="230"/>
        <end position="254"/>
    </location>
</feature>
<evidence type="ECO:0000256" key="3">
    <source>
        <dbReference type="ARBA" id="ARBA00022475"/>
    </source>
</evidence>
<name>A0A5D4SNT4_9BACI</name>
<comment type="caution">
    <text evidence="10">The sequence shown here is derived from an EMBL/GenBank/DDBJ whole genome shotgun (WGS) entry which is preliminary data.</text>
</comment>
<keyword evidence="4" id="KW-0997">Cell inner membrane</keyword>
<dbReference type="AlphaFoldDB" id="A0A5D4SNT4"/>
<evidence type="ECO:0000256" key="6">
    <source>
        <dbReference type="ARBA" id="ARBA00022989"/>
    </source>
</evidence>
<evidence type="ECO:0000256" key="4">
    <source>
        <dbReference type="ARBA" id="ARBA00022519"/>
    </source>
</evidence>